<dbReference type="AlphaFoldDB" id="A0A3D8YB58"/>
<keyword evidence="1" id="KW-0812">Transmembrane</keyword>
<comment type="caution">
    <text evidence="2">The sequence shown here is derived from an EMBL/GenBank/DDBJ whole genome shotgun (WGS) entry which is preliminary data.</text>
</comment>
<organism evidence="2 3">
    <name type="scientific">Dyadobacter luteus</name>
    <dbReference type="NCBI Taxonomy" id="2259619"/>
    <lineage>
        <taxon>Bacteria</taxon>
        <taxon>Pseudomonadati</taxon>
        <taxon>Bacteroidota</taxon>
        <taxon>Cytophagia</taxon>
        <taxon>Cytophagales</taxon>
        <taxon>Spirosomataceae</taxon>
        <taxon>Dyadobacter</taxon>
    </lineage>
</organism>
<dbReference type="RefSeq" id="WP_115831238.1">
    <property type="nucleotide sequence ID" value="NZ_QNUL01000008.1"/>
</dbReference>
<evidence type="ECO:0000313" key="2">
    <source>
        <dbReference type="EMBL" id="REA61264.1"/>
    </source>
</evidence>
<accession>A0A3D8YB58</accession>
<proteinExistence type="predicted"/>
<keyword evidence="3" id="KW-1185">Reference proteome</keyword>
<dbReference type="EMBL" id="QNUL01000008">
    <property type="protein sequence ID" value="REA61264.1"/>
    <property type="molecule type" value="Genomic_DNA"/>
</dbReference>
<keyword evidence="1" id="KW-0472">Membrane</keyword>
<keyword evidence="1" id="KW-1133">Transmembrane helix</keyword>
<feature type="transmembrane region" description="Helical" evidence="1">
    <location>
        <begin position="49"/>
        <end position="70"/>
    </location>
</feature>
<reference evidence="2 3" key="1">
    <citation type="submission" date="2018-07" db="EMBL/GenBank/DDBJ databases">
        <title>Dyadobacter roseus sp. nov., isolated from rose rhizosphere soil.</title>
        <authorList>
            <person name="Chen L."/>
        </authorList>
    </citation>
    <scope>NUCLEOTIDE SEQUENCE [LARGE SCALE GENOMIC DNA]</scope>
    <source>
        <strain evidence="2 3">RS19</strain>
    </source>
</reference>
<protein>
    <submittedName>
        <fullName evidence="2">Uncharacterized protein</fullName>
    </submittedName>
</protein>
<gene>
    <name evidence="2" type="ORF">DSL64_12495</name>
</gene>
<evidence type="ECO:0000256" key="1">
    <source>
        <dbReference type="SAM" id="Phobius"/>
    </source>
</evidence>
<dbReference type="Proteomes" id="UP000256373">
    <property type="component" value="Unassembled WGS sequence"/>
</dbReference>
<sequence>MDNKRIRLDDLKKETPFSVPDGYFDELPQIIQAKITSEPVRKPLVGWSWQRSVALVSAMSLVFLLVWITVPEKQGALGQAPLADISDASIISYLEEEDMSYYDLSEHKVVQHAFDNDTTILHYLDGMDSEFIRQQIIESTVGETI</sequence>
<dbReference type="OrthoDB" id="893763at2"/>
<evidence type="ECO:0000313" key="3">
    <source>
        <dbReference type="Proteomes" id="UP000256373"/>
    </source>
</evidence>
<name>A0A3D8YB58_9BACT</name>